<dbReference type="Pfam" id="PF07969">
    <property type="entry name" value="Amidohydro_3"/>
    <property type="match status" value="1"/>
</dbReference>
<dbReference type="CDD" id="cd01300">
    <property type="entry name" value="YtcJ_like"/>
    <property type="match status" value="1"/>
</dbReference>
<dbReference type="Gene3D" id="3.20.20.140">
    <property type="entry name" value="Metal-dependent hydrolases"/>
    <property type="match status" value="1"/>
</dbReference>
<dbReference type="InterPro" id="IPR033932">
    <property type="entry name" value="YtcJ-like"/>
</dbReference>
<dbReference type="Gene3D" id="3.10.310.70">
    <property type="match status" value="1"/>
</dbReference>
<dbReference type="InterPro" id="IPR032466">
    <property type="entry name" value="Metal_Hydrolase"/>
</dbReference>
<sequence>MKKIIYTFAATVALLLIAFALEPSFTPKGSLYIYNGTVITLEDEQPKANAVFVDKGKIVAVGSDPELRLHLKETTKIIDLKGATLLPGFIDPHTHPVASSFLHGMIDLSGFTHENQNEIWTHLESNIKNYAPGEWILCKGLDVVLVDDLEPPHITYLDSISPNNPLLILSLSGHSYWGNSLAFSAAGINKSSPNPNGSSYYGKDAGGNLNGYISEQAAFQPFRDTVINAMGSAVLKEKCVTVLDEYAANGNTCITSMGITTNDPDVIRLYQHLSSQQTSLFNKILQRLGLLPERKPTVRNFVFVRDDADHLLPFSPENGDDYFKMAGVKFWYDGSPYTGSMYLNEPFKSSTVNQEKIHVPLGHSGKALWNKNEIANRIKRYDSVGWQVAIHTQGDRAISETLDAFEKSGIPKNSRHRLEHCLLPSKKDIQRMSKLGVSPSFHINHLWYYGEALENHIIGRERTDKILPLKAAENNSLIFSLHADQPMFESNPLSLLHTAVNRKTRDGKIVGKSNKISVEQGLKSLTINAAWQIKMENKIGSIKPGKYADFVIIDQNPMMVDPDKIKDIHVLQTIVNGNIIYKKD</sequence>
<dbReference type="AlphaFoldDB" id="A0A381UAU1"/>
<dbReference type="PANTHER" id="PTHR22642">
    <property type="entry name" value="IMIDAZOLONEPROPIONASE"/>
    <property type="match status" value="1"/>
</dbReference>
<organism evidence="2">
    <name type="scientific">marine metagenome</name>
    <dbReference type="NCBI Taxonomy" id="408172"/>
    <lineage>
        <taxon>unclassified sequences</taxon>
        <taxon>metagenomes</taxon>
        <taxon>ecological metagenomes</taxon>
    </lineage>
</organism>
<dbReference type="SUPFAM" id="SSF51338">
    <property type="entry name" value="Composite domain of metallo-dependent hydrolases"/>
    <property type="match status" value="1"/>
</dbReference>
<dbReference type="Gene3D" id="2.30.40.10">
    <property type="entry name" value="Urease, subunit C, domain 1"/>
    <property type="match status" value="1"/>
</dbReference>
<evidence type="ECO:0000259" key="1">
    <source>
        <dbReference type="Pfam" id="PF07969"/>
    </source>
</evidence>
<dbReference type="InterPro" id="IPR011059">
    <property type="entry name" value="Metal-dep_hydrolase_composite"/>
</dbReference>
<name>A0A381UAU1_9ZZZZ</name>
<evidence type="ECO:0000313" key="2">
    <source>
        <dbReference type="EMBL" id="SVA24708.1"/>
    </source>
</evidence>
<dbReference type="PANTHER" id="PTHR22642:SF2">
    <property type="entry name" value="PROTEIN LONG AFTER FAR-RED 3"/>
    <property type="match status" value="1"/>
</dbReference>
<dbReference type="EMBL" id="UINC01005974">
    <property type="protein sequence ID" value="SVA24708.1"/>
    <property type="molecule type" value="Genomic_DNA"/>
</dbReference>
<proteinExistence type="predicted"/>
<dbReference type="InterPro" id="IPR013108">
    <property type="entry name" value="Amidohydro_3"/>
</dbReference>
<dbReference type="SUPFAM" id="SSF51556">
    <property type="entry name" value="Metallo-dependent hydrolases"/>
    <property type="match status" value="1"/>
</dbReference>
<protein>
    <recommendedName>
        <fullName evidence="1">Amidohydrolase 3 domain-containing protein</fullName>
    </recommendedName>
</protein>
<dbReference type="GO" id="GO:0016810">
    <property type="term" value="F:hydrolase activity, acting on carbon-nitrogen (but not peptide) bonds"/>
    <property type="evidence" value="ECO:0007669"/>
    <property type="project" value="InterPro"/>
</dbReference>
<reference evidence="2" key="1">
    <citation type="submission" date="2018-05" db="EMBL/GenBank/DDBJ databases">
        <authorList>
            <person name="Lanie J.A."/>
            <person name="Ng W.-L."/>
            <person name="Kazmierczak K.M."/>
            <person name="Andrzejewski T.M."/>
            <person name="Davidsen T.M."/>
            <person name="Wayne K.J."/>
            <person name="Tettelin H."/>
            <person name="Glass J.I."/>
            <person name="Rusch D."/>
            <person name="Podicherti R."/>
            <person name="Tsui H.-C.T."/>
            <person name="Winkler M.E."/>
        </authorList>
    </citation>
    <scope>NUCLEOTIDE SEQUENCE</scope>
</reference>
<feature type="domain" description="Amidohydrolase 3" evidence="1">
    <location>
        <begin position="76"/>
        <end position="581"/>
    </location>
</feature>
<accession>A0A381UAU1</accession>
<gene>
    <name evidence="2" type="ORF">METZ01_LOCUS77562</name>
</gene>